<dbReference type="InterPro" id="IPR011009">
    <property type="entry name" value="Kinase-like_dom_sf"/>
</dbReference>
<dbReference type="OMA" id="RESCQND"/>
<evidence type="ECO:0000313" key="2">
    <source>
        <dbReference type="EMBL" id="CBX90433.1"/>
    </source>
</evidence>
<sequence>MSAISPSTQWRWIQQISSGLAWIEDLGYAHGDLRPANIFLGTKEEVRLGDFDSTVKRGEQLVVVSEPFCKMNEDYEPPLAGPVTEQFSLASCIYTIRFGHKPFYSLEAPIRVRRLIMNQFPSTKADVIIGDLTQKCWDGGYHSVKAVELEVISLLEKHIGVKRHLGNDKLVLDDMKAQCTAFLEKEARASTLQVLYT</sequence>
<dbReference type="InterPro" id="IPR000719">
    <property type="entry name" value="Prot_kinase_dom"/>
</dbReference>
<dbReference type="GeneID" id="13292403"/>
<dbReference type="VEuPathDB" id="FungiDB:LEMA_P065590.1"/>
<dbReference type="RefSeq" id="XP_003833798.1">
    <property type="nucleotide sequence ID" value="XM_003833750.1"/>
</dbReference>
<dbReference type="PROSITE" id="PS50011">
    <property type="entry name" value="PROTEIN_KINASE_DOM"/>
    <property type="match status" value="1"/>
</dbReference>
<dbReference type="Pfam" id="PF00069">
    <property type="entry name" value="Pkinase"/>
    <property type="match status" value="1"/>
</dbReference>
<dbReference type="GO" id="GO:0004672">
    <property type="term" value="F:protein kinase activity"/>
    <property type="evidence" value="ECO:0007669"/>
    <property type="project" value="InterPro"/>
</dbReference>
<evidence type="ECO:0000313" key="3">
    <source>
        <dbReference type="Proteomes" id="UP000002668"/>
    </source>
</evidence>
<reference evidence="3" key="1">
    <citation type="journal article" date="2011" name="Nat. Commun.">
        <title>Effector diversification within compartments of the Leptosphaeria maculans genome affected by Repeat-Induced Point mutations.</title>
        <authorList>
            <person name="Rouxel T."/>
            <person name="Grandaubert J."/>
            <person name="Hane J.K."/>
            <person name="Hoede C."/>
            <person name="van de Wouw A.P."/>
            <person name="Couloux A."/>
            <person name="Dominguez V."/>
            <person name="Anthouard V."/>
            <person name="Bally P."/>
            <person name="Bourras S."/>
            <person name="Cozijnsen A.J."/>
            <person name="Ciuffetti L.M."/>
            <person name="Degrave A."/>
            <person name="Dilmaghani A."/>
            <person name="Duret L."/>
            <person name="Fudal I."/>
            <person name="Goodwin S.B."/>
            <person name="Gout L."/>
            <person name="Glaser N."/>
            <person name="Linglin J."/>
            <person name="Kema G.H.J."/>
            <person name="Lapalu N."/>
            <person name="Lawrence C.B."/>
            <person name="May K."/>
            <person name="Meyer M."/>
            <person name="Ollivier B."/>
            <person name="Poulain J."/>
            <person name="Schoch C.L."/>
            <person name="Simon A."/>
            <person name="Spatafora J.W."/>
            <person name="Stachowiak A."/>
            <person name="Turgeon B.G."/>
            <person name="Tyler B.M."/>
            <person name="Vincent D."/>
            <person name="Weissenbach J."/>
            <person name="Amselem J."/>
            <person name="Quesneville H."/>
            <person name="Oliver R.P."/>
            <person name="Wincker P."/>
            <person name="Balesdent M.-H."/>
            <person name="Howlett B.J."/>
        </authorList>
    </citation>
    <scope>NUCLEOTIDE SEQUENCE [LARGE SCALE GENOMIC DNA]</scope>
    <source>
        <strain evidence="3">JN3 / isolate v23.1.3 / race Av1-4-5-6-7-8</strain>
    </source>
</reference>
<dbReference type="STRING" id="985895.E4ZGL3"/>
<dbReference type="InParanoid" id="E4ZGL3"/>
<feature type="domain" description="Protein kinase" evidence="1">
    <location>
        <begin position="1"/>
        <end position="197"/>
    </location>
</feature>
<protein>
    <recommendedName>
        <fullName evidence="1">Protein kinase domain-containing protein</fullName>
    </recommendedName>
</protein>
<dbReference type="OrthoDB" id="4062651at2759"/>
<dbReference type="EMBL" id="FP929064">
    <property type="protein sequence ID" value="CBX90433.1"/>
    <property type="molecule type" value="Genomic_DNA"/>
</dbReference>
<dbReference type="SUPFAM" id="SSF56112">
    <property type="entry name" value="Protein kinase-like (PK-like)"/>
    <property type="match status" value="1"/>
</dbReference>
<organism evidence="2 3">
    <name type="scientific">Leptosphaeria maculans (strain JN3 / isolate v23.1.3 / race Av1-4-5-6-7-8)</name>
    <name type="common">Blackleg fungus</name>
    <name type="synonym">Phoma lingam</name>
    <dbReference type="NCBI Taxonomy" id="985895"/>
    <lineage>
        <taxon>Eukaryota</taxon>
        <taxon>Fungi</taxon>
        <taxon>Dikarya</taxon>
        <taxon>Ascomycota</taxon>
        <taxon>Pezizomycotina</taxon>
        <taxon>Dothideomycetes</taxon>
        <taxon>Pleosporomycetidae</taxon>
        <taxon>Pleosporales</taxon>
        <taxon>Pleosporineae</taxon>
        <taxon>Leptosphaeriaceae</taxon>
        <taxon>Plenodomus</taxon>
        <taxon>Plenodomus lingam/Leptosphaeria maculans species complex</taxon>
    </lineage>
</organism>
<evidence type="ECO:0000259" key="1">
    <source>
        <dbReference type="PROSITE" id="PS50011"/>
    </source>
</evidence>
<dbReference type="Gene3D" id="1.10.510.10">
    <property type="entry name" value="Transferase(Phosphotransferase) domain 1"/>
    <property type="match status" value="1"/>
</dbReference>
<dbReference type="HOGENOM" id="CLU_113395_0_0_1"/>
<keyword evidence="3" id="KW-1185">Reference proteome</keyword>
<gene>
    <name evidence="2" type="ORF">LEMA_P065590.1</name>
</gene>
<dbReference type="GO" id="GO:0005524">
    <property type="term" value="F:ATP binding"/>
    <property type="evidence" value="ECO:0007669"/>
    <property type="project" value="InterPro"/>
</dbReference>
<dbReference type="Proteomes" id="UP000002668">
    <property type="component" value="Genome"/>
</dbReference>
<name>E4ZGL3_LEPMJ</name>
<dbReference type="eggNOG" id="ENOG502SQ8B">
    <property type="taxonomic scope" value="Eukaryota"/>
</dbReference>
<dbReference type="AlphaFoldDB" id="E4ZGL3"/>
<proteinExistence type="predicted"/>
<accession>E4ZGL3</accession>